<evidence type="ECO:0000313" key="5">
    <source>
        <dbReference type="EMBL" id="CAK7267586.1"/>
    </source>
</evidence>
<dbReference type="Proteomes" id="UP001642501">
    <property type="component" value="Unassembled WGS sequence"/>
</dbReference>
<comment type="similarity">
    <text evidence="1">Belongs to the SEN54 family.</text>
</comment>
<feature type="compositionally biased region" description="Low complexity" evidence="3">
    <location>
        <begin position="642"/>
        <end position="652"/>
    </location>
</feature>
<protein>
    <submittedName>
        <fullName evidence="5">tRNA-splicing endonuclease subunit sen54</fullName>
    </submittedName>
</protein>
<sequence length="652" mass="70379">MLPASIETDPGHLAGAFDDTTADSRLIFELGNDEDMYGSRNIGHRDEANRLPPGDADNGDDDDNDNGAPESQDYRGFAALIGGHGTKKSATSVSGLSRPMPNRKQQISSQTIRKGEKDFEEHGTRAQRDALEQSRAVMESVLAHTRVHYGNTIAGGDSSIAGGSEVIRGWYFPDIWQDALDEEEELAASRKSPPKAGTSSQSSQGRRFAHTRHRVVMVEANRGVMFSSVGAVPGKPRWIEGVPKAEQPIPQPGFDRTWLLPEEALFLLERGSMELYWPLQSYETVLDTIVCGASRGLGDTNDPFDLGISLSLQAAYSLLIGPDTETPRGRVALPSYQVYTHLRRAGYQVLRAVEIDPQAPLDNPILQQRAPSASISLWQWLFSFISPPSSSLPSYYCGIDPASPPPPHLPYGPLVQPGLYRSYAPLYFQLRLVSQHAYTWPTPTASSPTDGQGIISANNPFRVVYHVWKAGASAATAGTGSSTAFSKTRPPPPDFFMAVADANTTGVPSLDQITELLASVPPLPARDQNASKSMKAGAASLTNVKSSSFATTFPPLPVIYRRLKLGRRCVIIAIVDHGIVNFMRFADGTFGADPLWPRFDALVNGRITAGVRSGGDGRKGKGKFNGGKNQKKKSAGAKKGKVGAAEVSKPQV</sequence>
<dbReference type="PANTHER" id="PTHR21027">
    <property type="entry name" value="TRNA-SPLICING ENDONUCLEASE SUBUNIT SEN54"/>
    <property type="match status" value="1"/>
</dbReference>
<dbReference type="InterPro" id="IPR024337">
    <property type="entry name" value="tRNA_splic_suSen54"/>
</dbReference>
<dbReference type="PANTHER" id="PTHR21027:SF1">
    <property type="entry name" value="TRNA-SPLICING ENDONUCLEASE SUBUNIT SEN54"/>
    <property type="match status" value="1"/>
</dbReference>
<name>A0ABP0DLA9_9PEZI</name>
<keyword evidence="2" id="KW-0819">tRNA processing</keyword>
<evidence type="ECO:0000256" key="1">
    <source>
        <dbReference type="ARBA" id="ARBA00005736"/>
    </source>
</evidence>
<feature type="compositionally biased region" description="Polar residues" evidence="3">
    <location>
        <begin position="103"/>
        <end position="112"/>
    </location>
</feature>
<gene>
    <name evidence="5" type="primary">SEN54</name>
    <name evidence="5" type="ORF">SEPCBS57363_002667</name>
</gene>
<organism evidence="5 6">
    <name type="scientific">Sporothrix epigloea</name>
    <dbReference type="NCBI Taxonomy" id="1892477"/>
    <lineage>
        <taxon>Eukaryota</taxon>
        <taxon>Fungi</taxon>
        <taxon>Dikarya</taxon>
        <taxon>Ascomycota</taxon>
        <taxon>Pezizomycotina</taxon>
        <taxon>Sordariomycetes</taxon>
        <taxon>Sordariomycetidae</taxon>
        <taxon>Ophiostomatales</taxon>
        <taxon>Ophiostomataceae</taxon>
        <taxon>Sporothrix</taxon>
    </lineage>
</organism>
<dbReference type="Pfam" id="PF12928">
    <property type="entry name" value="tRNA_int_end_N2"/>
    <property type="match status" value="1"/>
</dbReference>
<keyword evidence="5" id="KW-0378">Hydrolase</keyword>
<dbReference type="InterPro" id="IPR024336">
    <property type="entry name" value="tRNA_splic_suSen54_N"/>
</dbReference>
<keyword evidence="5" id="KW-0255">Endonuclease</keyword>
<feature type="region of interest" description="Disordered" evidence="3">
    <location>
        <begin position="610"/>
        <end position="652"/>
    </location>
</feature>
<feature type="compositionally biased region" description="Basic and acidic residues" evidence="3">
    <location>
        <begin position="113"/>
        <end position="127"/>
    </location>
</feature>
<feature type="region of interest" description="Disordered" evidence="3">
    <location>
        <begin position="85"/>
        <end position="127"/>
    </location>
</feature>
<proteinExistence type="inferred from homology"/>
<evidence type="ECO:0000256" key="2">
    <source>
        <dbReference type="ARBA" id="ARBA00022694"/>
    </source>
</evidence>
<feature type="region of interest" description="Disordered" evidence="3">
    <location>
        <begin position="35"/>
        <end position="72"/>
    </location>
</feature>
<feature type="region of interest" description="Disordered" evidence="3">
    <location>
        <begin position="183"/>
        <end position="209"/>
    </location>
</feature>
<accession>A0ABP0DLA9</accession>
<dbReference type="GO" id="GO:0004519">
    <property type="term" value="F:endonuclease activity"/>
    <property type="evidence" value="ECO:0007669"/>
    <property type="project" value="UniProtKB-KW"/>
</dbReference>
<reference evidence="5 6" key="1">
    <citation type="submission" date="2024-01" db="EMBL/GenBank/DDBJ databases">
        <authorList>
            <person name="Allen C."/>
            <person name="Tagirdzhanova G."/>
        </authorList>
    </citation>
    <scope>NUCLEOTIDE SEQUENCE [LARGE SCALE GENOMIC DNA]</scope>
    <source>
        <strain evidence="5 6">CBS 573.63</strain>
    </source>
</reference>
<keyword evidence="6" id="KW-1185">Reference proteome</keyword>
<evidence type="ECO:0000313" key="6">
    <source>
        <dbReference type="Proteomes" id="UP001642501"/>
    </source>
</evidence>
<feature type="compositionally biased region" description="Basic residues" evidence="3">
    <location>
        <begin position="629"/>
        <end position="641"/>
    </location>
</feature>
<keyword evidence="5" id="KW-0540">Nuclease</keyword>
<comment type="caution">
    <text evidence="5">The sequence shown here is derived from an EMBL/GenBank/DDBJ whole genome shotgun (WGS) entry which is preliminary data.</text>
</comment>
<dbReference type="EMBL" id="CAWUOM010000036">
    <property type="protein sequence ID" value="CAK7267586.1"/>
    <property type="molecule type" value="Genomic_DNA"/>
</dbReference>
<evidence type="ECO:0000259" key="4">
    <source>
        <dbReference type="Pfam" id="PF12928"/>
    </source>
</evidence>
<evidence type="ECO:0000256" key="3">
    <source>
        <dbReference type="SAM" id="MobiDB-lite"/>
    </source>
</evidence>
<feature type="domain" description="tRNA-splicing endonuclease subunit Sen54 N-terminal" evidence="4">
    <location>
        <begin position="167"/>
        <end position="277"/>
    </location>
</feature>